<feature type="domain" description="Exonuclease" evidence="4">
    <location>
        <begin position="2"/>
        <end position="196"/>
    </location>
</feature>
<dbReference type="GO" id="GO:0008408">
    <property type="term" value="F:3'-5' exonuclease activity"/>
    <property type="evidence" value="ECO:0007669"/>
    <property type="project" value="TreeGrafter"/>
</dbReference>
<dbReference type="Proteomes" id="UP000027583">
    <property type="component" value="Unassembled WGS sequence"/>
</dbReference>
<dbReference type="EMBL" id="CBLX010000009">
    <property type="protein sequence ID" value="CDG39592.1"/>
    <property type="molecule type" value="Genomic_DNA"/>
</dbReference>
<dbReference type="InterPro" id="IPR036397">
    <property type="entry name" value="RNaseH_sf"/>
</dbReference>
<evidence type="ECO:0000256" key="3">
    <source>
        <dbReference type="ARBA" id="ARBA00022839"/>
    </source>
</evidence>
<evidence type="ECO:0000313" key="5">
    <source>
        <dbReference type="EMBL" id="CDG39592.1"/>
    </source>
</evidence>
<dbReference type="CDD" id="cd06127">
    <property type="entry name" value="DEDDh"/>
    <property type="match status" value="1"/>
</dbReference>
<dbReference type="InterPro" id="IPR012337">
    <property type="entry name" value="RNaseH-like_sf"/>
</dbReference>
<dbReference type="GO" id="GO:0006259">
    <property type="term" value="P:DNA metabolic process"/>
    <property type="evidence" value="ECO:0007669"/>
    <property type="project" value="UniProtKB-ARBA"/>
</dbReference>
<dbReference type="Pfam" id="PF00929">
    <property type="entry name" value="RNase_T"/>
    <property type="match status" value="1"/>
</dbReference>
<reference evidence="5 6" key="1">
    <citation type="journal article" date="2014" name="Genome Biol. Evol.">
        <title>Acetic acid bacteria genomes reveal functional traits for adaptation to life in insect guts.</title>
        <authorList>
            <person name="Chouaia B."/>
            <person name="Gaiarsa S."/>
            <person name="Crotti E."/>
            <person name="Comandatore F."/>
            <person name="Degli Esposti M."/>
            <person name="Ricci I."/>
            <person name="Alma A."/>
            <person name="Favia G."/>
            <person name="Bandi C."/>
            <person name="Daffonchio D."/>
        </authorList>
    </citation>
    <scope>NUCLEOTIDE SEQUENCE [LARGE SCALE GENOMIC DNA]</scope>
    <source>
        <strain evidence="5 6">SF2.1</strain>
    </source>
</reference>
<dbReference type="PANTHER" id="PTHR30231">
    <property type="entry name" value="DNA POLYMERASE III SUBUNIT EPSILON"/>
    <property type="match status" value="1"/>
</dbReference>
<evidence type="ECO:0000256" key="1">
    <source>
        <dbReference type="ARBA" id="ARBA00022722"/>
    </source>
</evidence>
<dbReference type="Gene3D" id="3.30.420.10">
    <property type="entry name" value="Ribonuclease H-like superfamily/Ribonuclease H"/>
    <property type="match status" value="1"/>
</dbReference>
<sequence length="196" mass="21562">MSILFFDTETTGLPNYGLPTNHEDQPHVVQLAAILTDDRGEEQAQLSVIIKPDGWVIPEGAARVHGITTEKASRYGIREVVAAGAMYDLCCAADTIVAHNIKFDRQIVGTMFARAGRGWKLPERQACTMMNASPIVNLPPTERMIAAGYGDKPKAPSLAECIRHFYGEELDGAHDALVDVRACKRIYFEMLEQVCA</sequence>
<keyword evidence="2" id="KW-0378">Hydrolase</keyword>
<accession>A0A060QKN4</accession>
<dbReference type="SMART" id="SM00479">
    <property type="entry name" value="EXOIII"/>
    <property type="match status" value="1"/>
</dbReference>
<protein>
    <submittedName>
        <fullName evidence="5">Exonuclease</fullName>
    </submittedName>
</protein>
<dbReference type="GO" id="GO:0003676">
    <property type="term" value="F:nucleic acid binding"/>
    <property type="evidence" value="ECO:0007669"/>
    <property type="project" value="InterPro"/>
</dbReference>
<evidence type="ECO:0000313" key="6">
    <source>
        <dbReference type="Proteomes" id="UP000027583"/>
    </source>
</evidence>
<keyword evidence="1" id="KW-0540">Nuclease</keyword>
<name>A0A060QKN4_9PROT</name>
<dbReference type="InterPro" id="IPR013520">
    <property type="entry name" value="Ribonucl_H"/>
</dbReference>
<evidence type="ECO:0000256" key="2">
    <source>
        <dbReference type="ARBA" id="ARBA00022801"/>
    </source>
</evidence>
<dbReference type="SUPFAM" id="SSF53098">
    <property type="entry name" value="Ribonuclease H-like"/>
    <property type="match status" value="1"/>
</dbReference>
<organism evidence="5 6">
    <name type="scientific">Asaia bogorensis</name>
    <dbReference type="NCBI Taxonomy" id="91915"/>
    <lineage>
        <taxon>Bacteria</taxon>
        <taxon>Pseudomonadati</taxon>
        <taxon>Pseudomonadota</taxon>
        <taxon>Alphaproteobacteria</taxon>
        <taxon>Acetobacterales</taxon>
        <taxon>Acetobacteraceae</taxon>
        <taxon>Asaia</taxon>
    </lineage>
</organism>
<reference evidence="5 6" key="2">
    <citation type="journal article" date="2014" name="PLoS ONE">
        <title>Evolution of mitochondria reconstructed from the energy metabolism of living bacteria.</title>
        <authorList>
            <person name="Degli Esposti M."/>
            <person name="Chouaia B."/>
            <person name="Comandatore F."/>
            <person name="Crotti E."/>
            <person name="Sassera D."/>
            <person name="Lievens P.M."/>
            <person name="Daffonchio D."/>
            <person name="Bandi C."/>
        </authorList>
    </citation>
    <scope>NUCLEOTIDE SEQUENCE [LARGE SCALE GENOMIC DNA]</scope>
    <source>
        <strain evidence="5 6">SF2.1</strain>
    </source>
</reference>
<evidence type="ECO:0000259" key="4">
    <source>
        <dbReference type="SMART" id="SM00479"/>
    </source>
</evidence>
<dbReference type="RefSeq" id="WP_023977229.1">
    <property type="nucleotide sequence ID" value="NZ_CBLX010000009.1"/>
</dbReference>
<dbReference type="AlphaFoldDB" id="A0A060QKN4"/>
<proteinExistence type="predicted"/>
<dbReference type="PANTHER" id="PTHR30231:SF4">
    <property type="entry name" value="PROTEIN NEN2"/>
    <property type="match status" value="1"/>
</dbReference>
<gene>
    <name evidence="5" type="ORF">ASAP_1547</name>
</gene>
<keyword evidence="3 5" id="KW-0269">Exonuclease</keyword>
<comment type="caution">
    <text evidence="5">The sequence shown here is derived from an EMBL/GenBank/DDBJ whole genome shotgun (WGS) entry which is preliminary data.</text>
</comment>
<dbReference type="eggNOG" id="COG0847">
    <property type="taxonomic scope" value="Bacteria"/>
</dbReference>